<keyword evidence="9 10" id="KW-0704">Schiff base</keyword>
<dbReference type="Proteomes" id="UP000196005">
    <property type="component" value="Chromosome"/>
</dbReference>
<evidence type="ECO:0000256" key="1">
    <source>
        <dbReference type="ARBA" id="ARBA00003518"/>
    </source>
</evidence>
<comment type="catalytic activity">
    <reaction evidence="10">
        <text>D-sedoheptulose 7-phosphate + D-glyceraldehyde 3-phosphate = D-erythrose 4-phosphate + beta-D-fructose 6-phosphate</text>
        <dbReference type="Rhea" id="RHEA:17053"/>
        <dbReference type="ChEBI" id="CHEBI:16897"/>
        <dbReference type="ChEBI" id="CHEBI:57483"/>
        <dbReference type="ChEBI" id="CHEBI:57634"/>
        <dbReference type="ChEBI" id="CHEBI:59776"/>
        <dbReference type="EC" id="2.2.1.2"/>
    </reaction>
</comment>
<keyword evidence="6 10" id="KW-0963">Cytoplasm</keyword>
<evidence type="ECO:0000256" key="3">
    <source>
        <dbReference type="ARBA" id="ARBA00004857"/>
    </source>
</evidence>
<feature type="active site" description="Schiff-base intermediate with substrate" evidence="10">
    <location>
        <position position="130"/>
    </location>
</feature>
<evidence type="ECO:0000256" key="2">
    <source>
        <dbReference type="ARBA" id="ARBA00004496"/>
    </source>
</evidence>
<evidence type="ECO:0000256" key="5">
    <source>
        <dbReference type="ARBA" id="ARBA00013151"/>
    </source>
</evidence>
<accession>A0A1Y0HJJ1</accession>
<evidence type="ECO:0000256" key="6">
    <source>
        <dbReference type="ARBA" id="ARBA00022490"/>
    </source>
</evidence>
<dbReference type="Pfam" id="PF00923">
    <property type="entry name" value="TAL_FSA"/>
    <property type="match status" value="1"/>
</dbReference>
<dbReference type="InterPro" id="IPR013785">
    <property type="entry name" value="Aldolase_TIM"/>
</dbReference>
<dbReference type="InterPro" id="IPR004732">
    <property type="entry name" value="Transaldolase_2"/>
</dbReference>
<dbReference type="Gene3D" id="3.20.20.70">
    <property type="entry name" value="Aldolase class I"/>
    <property type="match status" value="1"/>
</dbReference>
<keyword evidence="7 10" id="KW-0808">Transferase</keyword>
<keyword evidence="12" id="KW-1185">Reference proteome</keyword>
<dbReference type="HAMAP" id="MF_00493">
    <property type="entry name" value="Transaldolase_2"/>
    <property type="match status" value="1"/>
</dbReference>
<sequence>MYKNDIKFSLWCDFVERSFLEGEFGDLIEKKIVNAATSNPSIFKSAFLGSPAYTEDKAKLHGKSAKEMYEALAIGDIQRAAKKLLPLYEKGDDGFISIEVDPFLCDDAEATIEEGKRLFKAIGYPNVMIKVPATEEGFIAMEALLGEGINVNATLIFSDLQTKYCLEAFARANETLVKKGTKKLPQAVISIFVSRFDRKLDEHLKKIDFVLSRVGIMNAMRAYELIQNAQLPNVRALFASTGVKGDELSPDYYIRELLLPNSINTAPLGTIKAFIGSSKECEAIELRSDWIENFFHSLAANGVDMNVVCDELMDEGLSAFKDAFVEILDELK</sequence>
<dbReference type="PANTHER" id="PTHR10683:SF31">
    <property type="entry name" value="TRANSALDOLASE"/>
    <property type="match status" value="1"/>
</dbReference>
<evidence type="ECO:0000313" key="12">
    <source>
        <dbReference type="Proteomes" id="UP000196005"/>
    </source>
</evidence>
<dbReference type="KEGG" id="suls:Sdiek1_0240"/>
<dbReference type="GO" id="GO:0006098">
    <property type="term" value="P:pentose-phosphate shunt"/>
    <property type="evidence" value="ECO:0007669"/>
    <property type="project" value="UniProtKB-UniRule"/>
</dbReference>
<dbReference type="UniPathway" id="UPA00115">
    <property type="reaction ID" value="UER00414"/>
</dbReference>
<evidence type="ECO:0000256" key="8">
    <source>
        <dbReference type="ARBA" id="ARBA00023126"/>
    </source>
</evidence>
<dbReference type="OrthoDB" id="9809101at2"/>
<evidence type="ECO:0000256" key="7">
    <source>
        <dbReference type="ARBA" id="ARBA00022679"/>
    </source>
</evidence>
<evidence type="ECO:0000313" key="11">
    <source>
        <dbReference type="EMBL" id="ARU47423.1"/>
    </source>
</evidence>
<protein>
    <recommendedName>
        <fullName evidence="5 10">Transaldolase</fullName>
        <ecNumber evidence="5 10">2.2.1.2</ecNumber>
    </recommendedName>
</protein>
<dbReference type="EMBL" id="CP021416">
    <property type="protein sequence ID" value="ARU47423.1"/>
    <property type="molecule type" value="Genomic_DNA"/>
</dbReference>
<dbReference type="PANTHER" id="PTHR10683">
    <property type="entry name" value="TRANSALDOLASE"/>
    <property type="match status" value="1"/>
</dbReference>
<dbReference type="PIRSF" id="PIRSF036915">
    <property type="entry name" value="Trnald_Bac_Plnt"/>
    <property type="match status" value="1"/>
</dbReference>
<name>A0A1Y0HJJ1_9BACT</name>
<evidence type="ECO:0000256" key="9">
    <source>
        <dbReference type="ARBA" id="ARBA00023270"/>
    </source>
</evidence>
<dbReference type="EC" id="2.2.1.2" evidence="5 10"/>
<dbReference type="NCBIfam" id="TIGR00876">
    <property type="entry name" value="tal_mycobact"/>
    <property type="match status" value="1"/>
</dbReference>
<gene>
    <name evidence="10" type="primary">tal</name>
    <name evidence="11" type="ORF">Sdiek1_0240</name>
</gene>
<proteinExistence type="inferred from homology"/>
<dbReference type="AlphaFoldDB" id="A0A1Y0HJJ1"/>
<dbReference type="GO" id="GO:0005975">
    <property type="term" value="P:carbohydrate metabolic process"/>
    <property type="evidence" value="ECO:0007669"/>
    <property type="project" value="InterPro"/>
</dbReference>
<comment type="pathway">
    <text evidence="3 10">Carbohydrate degradation; pentose phosphate pathway; D-glyceraldehyde 3-phosphate and beta-D-fructose 6-phosphate from D-ribose 5-phosphate and D-xylulose 5-phosphate (non-oxidative stage): step 2/3.</text>
</comment>
<comment type="function">
    <text evidence="1 10">Transaldolase is important for the balance of metabolites in the pentose-phosphate pathway.</text>
</comment>
<dbReference type="RefSeq" id="WP_087437522.1">
    <property type="nucleotide sequence ID" value="NZ_CP021416.1"/>
</dbReference>
<organism evidence="11 12">
    <name type="scientific">Sulfurospirillum diekertiae</name>
    <dbReference type="NCBI Taxonomy" id="1854492"/>
    <lineage>
        <taxon>Bacteria</taxon>
        <taxon>Pseudomonadati</taxon>
        <taxon>Campylobacterota</taxon>
        <taxon>Epsilonproteobacteria</taxon>
        <taxon>Campylobacterales</taxon>
        <taxon>Sulfurospirillaceae</taxon>
        <taxon>Sulfurospirillum</taxon>
    </lineage>
</organism>
<evidence type="ECO:0000256" key="10">
    <source>
        <dbReference type="HAMAP-Rule" id="MF_00493"/>
    </source>
</evidence>
<dbReference type="NCBIfam" id="NF003026">
    <property type="entry name" value="PRK03903.1"/>
    <property type="match status" value="1"/>
</dbReference>
<keyword evidence="8 10" id="KW-0570">Pentose shunt</keyword>
<comment type="similarity">
    <text evidence="4 10">Belongs to the transaldolase family. Type 2 subfamily.</text>
</comment>
<dbReference type="SUPFAM" id="SSF51569">
    <property type="entry name" value="Aldolase"/>
    <property type="match status" value="1"/>
</dbReference>
<dbReference type="InterPro" id="IPR001585">
    <property type="entry name" value="TAL/FSA"/>
</dbReference>
<dbReference type="GO" id="GO:0004801">
    <property type="term" value="F:transaldolase activity"/>
    <property type="evidence" value="ECO:0007669"/>
    <property type="project" value="UniProtKB-UniRule"/>
</dbReference>
<evidence type="ECO:0000256" key="4">
    <source>
        <dbReference type="ARBA" id="ARBA00008426"/>
    </source>
</evidence>
<reference evidence="12" key="1">
    <citation type="submission" date="2017-05" db="EMBL/GenBank/DDBJ databases">
        <title>Dechlorination kinetics govern the competition between two new strains of the genus Sulfurospirillum.</title>
        <authorList>
            <person name="Buttet G.F."/>
            <person name="Murray A.M."/>
            <person name="Goris T."/>
            <person name="Burion M."/>
            <person name="Lin B."/>
            <person name="Rolle M."/>
            <person name="Maillard J."/>
        </authorList>
    </citation>
    <scope>NUCLEOTIDE SEQUENCE [LARGE SCALE GENOMIC DNA]</scope>
    <source>
        <strain evidence="12">SL2-1</strain>
    </source>
</reference>
<comment type="subcellular location">
    <subcellularLocation>
        <location evidence="2 10">Cytoplasm</location>
    </subcellularLocation>
</comment>
<dbReference type="GO" id="GO:0005737">
    <property type="term" value="C:cytoplasm"/>
    <property type="evidence" value="ECO:0007669"/>
    <property type="project" value="UniProtKB-SubCell"/>
</dbReference>